<protein>
    <submittedName>
        <fullName evidence="3">Uncharacterized protein</fullName>
    </submittedName>
</protein>
<feature type="region of interest" description="Disordered" evidence="2">
    <location>
        <begin position="622"/>
        <end position="784"/>
    </location>
</feature>
<gene>
    <name evidence="3" type="ORF">D9613_010009</name>
</gene>
<feature type="region of interest" description="Disordered" evidence="2">
    <location>
        <begin position="1057"/>
        <end position="1081"/>
    </location>
</feature>
<feature type="coiled-coil region" evidence="1">
    <location>
        <begin position="463"/>
        <end position="518"/>
    </location>
</feature>
<feature type="region of interest" description="Disordered" evidence="2">
    <location>
        <begin position="1094"/>
        <end position="1143"/>
    </location>
</feature>
<feature type="compositionally biased region" description="Acidic residues" evidence="2">
    <location>
        <begin position="1122"/>
        <end position="1143"/>
    </location>
</feature>
<reference evidence="3 4" key="1">
    <citation type="submission" date="2019-12" db="EMBL/GenBank/DDBJ databases">
        <authorList>
            <person name="Floudas D."/>
            <person name="Bentzer J."/>
            <person name="Ahren D."/>
            <person name="Johansson T."/>
            <person name="Persson P."/>
            <person name="Tunlid A."/>
        </authorList>
    </citation>
    <scope>NUCLEOTIDE SEQUENCE [LARGE SCALE GENOMIC DNA]</scope>
    <source>
        <strain evidence="3 4">CBS 102.39</strain>
    </source>
</reference>
<feature type="compositionally biased region" description="Acidic residues" evidence="2">
    <location>
        <begin position="661"/>
        <end position="679"/>
    </location>
</feature>
<name>A0A8H4VSP0_9AGAR</name>
<feature type="compositionally biased region" description="Polar residues" evidence="2">
    <location>
        <begin position="276"/>
        <end position="290"/>
    </location>
</feature>
<feature type="compositionally biased region" description="Polar residues" evidence="2">
    <location>
        <begin position="887"/>
        <end position="901"/>
    </location>
</feature>
<feature type="compositionally biased region" description="Polar residues" evidence="2">
    <location>
        <begin position="743"/>
        <end position="758"/>
    </location>
</feature>
<feature type="region of interest" description="Disordered" evidence="2">
    <location>
        <begin position="561"/>
        <end position="598"/>
    </location>
</feature>
<feature type="compositionally biased region" description="Polar residues" evidence="2">
    <location>
        <begin position="1094"/>
        <end position="1104"/>
    </location>
</feature>
<feature type="coiled-coil region" evidence="1">
    <location>
        <begin position="1006"/>
        <end position="1033"/>
    </location>
</feature>
<keyword evidence="4" id="KW-1185">Reference proteome</keyword>
<accession>A0A8H4VSP0</accession>
<feature type="compositionally biased region" description="Polar residues" evidence="2">
    <location>
        <begin position="774"/>
        <end position="784"/>
    </location>
</feature>
<evidence type="ECO:0000256" key="1">
    <source>
        <dbReference type="SAM" id="Coils"/>
    </source>
</evidence>
<feature type="compositionally biased region" description="Polar residues" evidence="2">
    <location>
        <begin position="90"/>
        <end position="101"/>
    </location>
</feature>
<feature type="region of interest" description="Disordered" evidence="2">
    <location>
        <begin position="45"/>
        <end position="118"/>
    </location>
</feature>
<evidence type="ECO:0000313" key="3">
    <source>
        <dbReference type="EMBL" id="KAF4618885.1"/>
    </source>
</evidence>
<evidence type="ECO:0000313" key="4">
    <source>
        <dbReference type="Proteomes" id="UP000521872"/>
    </source>
</evidence>
<feature type="compositionally biased region" description="Low complexity" evidence="2">
    <location>
        <begin position="719"/>
        <end position="742"/>
    </location>
</feature>
<sequence length="1143" mass="124992">MRFTGTGTQDSPIALDDSEDEVLHELYKQSSSPLELHHNIFPLPAISTGNQYEQRPPSPQKLKKRKRENSFSSQDIPGFTSLLPPPPQRSHPSLVNRLSQPETKKVRKRRQKLERQAAEEARLRNINWLNNAQFAAQSYSSFASTSDNVWTPEAHALYSEPAYIPPSSGSTSSSPFMHASTQSPVMHDIPSGPRAMLQDDRNHIASNGTYRSWGQTTADQPGMPSDWVSSMAMIAERSDYLLETQDLPGWTTLESEQASLHPPPTLQPPSYLFNNVSKPKSTSPTMQRASSPKPPSQIGMLPDQDPNSKHGTFGATASMKDVGSDMKNRKSPYIPNPACTLVMEQIPKVFRNADYINKWSRSVCGSLPIHAFIDSSAGKALLEFATAELARKAWASPKLGSALAAFKSHQLKGKPREDQIKVWWYRVDGVGANSGVGEIEEGEIEGDVDKVPDSLQVPVKETKKERKARLAREREKKRAIELELAKQNAKDQKARLARERERKKVLELESEREDAMNGVVQQQLAKSLPTNSPLERHSISRPAFNMHIPPLASTSALHPVNSHISAQPPTGPRYPSLPTHPASWGVQHPSVLSHPHPPRFANTVVNKTAYGSSLYLRDANAQDDDESIASSAGRSPSPPPPVQQSTEEKPGTNNGASQDMVVDDYEEADMDVDLDDEPSELISVPHENPSNLPPPSNLPMQSIAPLSPPVIAPPPMPPLAHQQRPPLHSSLPPRPTPLTTSLGNQKFNQKPLPQSSVTAPPFIPKQPHPILPPTRSQALQPAQQVQHLDIVNQQRSVARLEQAPIRALSSVTTTTSTLRPNTSFSSTAISSDISAVPDTKSTNASNESASVKRSLLARQKELEERIAKTKLEIAGGPTATKAAPPTSVSTIQTKPSMNSGEKQALEDKLRELVLKSRGARGAVKSDLPTNPPSPIIIPVAASVTPNAEVKASDPPSLSSISAPTSNGVSLEDLAISFITETIDTIKAQPVSAPQPAKAAPQVHVPQSEVQRQLVEKQRRLEQHIAESKALMEKFAKCSTKAEKDNMLKVMREHTRRYEEEMKTQPISPTPSSNPSTPLISSRTVNSAFGSVTQETQSVAATQQLRVPRWPASQQDMGVWILSDDDDDDGDDGDDNNDCEEDEI</sequence>
<dbReference type="EMBL" id="JAACJL010000017">
    <property type="protein sequence ID" value="KAF4618885.1"/>
    <property type="molecule type" value="Genomic_DNA"/>
</dbReference>
<dbReference type="AlphaFoldDB" id="A0A8H4VSP0"/>
<feature type="compositionally biased region" description="Pro residues" evidence="2">
    <location>
        <begin position="706"/>
        <end position="718"/>
    </location>
</feature>
<feature type="region of interest" description="Disordered" evidence="2">
    <location>
        <begin position="276"/>
        <end position="328"/>
    </location>
</feature>
<keyword evidence="1" id="KW-0175">Coiled coil</keyword>
<organism evidence="3 4">
    <name type="scientific">Agrocybe pediades</name>
    <dbReference type="NCBI Taxonomy" id="84607"/>
    <lineage>
        <taxon>Eukaryota</taxon>
        <taxon>Fungi</taxon>
        <taxon>Dikarya</taxon>
        <taxon>Basidiomycota</taxon>
        <taxon>Agaricomycotina</taxon>
        <taxon>Agaricomycetes</taxon>
        <taxon>Agaricomycetidae</taxon>
        <taxon>Agaricales</taxon>
        <taxon>Agaricineae</taxon>
        <taxon>Strophariaceae</taxon>
        <taxon>Agrocybe</taxon>
    </lineage>
</organism>
<dbReference type="Proteomes" id="UP000521872">
    <property type="component" value="Unassembled WGS sequence"/>
</dbReference>
<evidence type="ECO:0000256" key="2">
    <source>
        <dbReference type="SAM" id="MobiDB-lite"/>
    </source>
</evidence>
<proteinExistence type="predicted"/>
<feature type="region of interest" description="Disordered" evidence="2">
    <location>
        <begin position="873"/>
        <end position="904"/>
    </location>
</feature>
<feature type="compositionally biased region" description="Low complexity" evidence="2">
    <location>
        <begin position="1065"/>
        <end position="1081"/>
    </location>
</feature>
<comment type="caution">
    <text evidence="3">The sequence shown here is derived from an EMBL/GenBank/DDBJ whole genome shotgun (WGS) entry which is preliminary data.</text>
</comment>
<feature type="compositionally biased region" description="Low complexity" evidence="2">
    <location>
        <begin position="877"/>
        <end position="886"/>
    </location>
</feature>
<feature type="compositionally biased region" description="Pro residues" evidence="2">
    <location>
        <begin position="761"/>
        <end position="772"/>
    </location>
</feature>